<dbReference type="SUPFAM" id="SSF56784">
    <property type="entry name" value="HAD-like"/>
    <property type="match status" value="1"/>
</dbReference>
<accession>A0A511KMM0</accession>
<reference evidence="3 4" key="1">
    <citation type="submission" date="2019-07" db="EMBL/GenBank/DDBJ databases">
        <title>Rhodotorula toruloides NBRC10032 genome sequencing.</title>
        <authorList>
            <person name="Shida Y."/>
            <person name="Takaku H."/>
            <person name="Ogasawara W."/>
            <person name="Mori K."/>
        </authorList>
    </citation>
    <scope>NUCLEOTIDE SEQUENCE [LARGE SCALE GENOMIC DNA]</scope>
    <source>
        <strain evidence="3 4">NBRC10032</strain>
    </source>
</reference>
<feature type="region of interest" description="Disordered" evidence="1">
    <location>
        <begin position="1"/>
        <end position="56"/>
    </location>
</feature>
<feature type="compositionally biased region" description="Polar residues" evidence="1">
    <location>
        <begin position="102"/>
        <end position="112"/>
    </location>
</feature>
<evidence type="ECO:0000259" key="2">
    <source>
        <dbReference type="PROSITE" id="PS50969"/>
    </source>
</evidence>
<dbReference type="Pfam" id="PF03031">
    <property type="entry name" value="NIF"/>
    <property type="match status" value="1"/>
</dbReference>
<feature type="region of interest" description="Disordered" evidence="1">
    <location>
        <begin position="72"/>
        <end position="128"/>
    </location>
</feature>
<dbReference type="AlphaFoldDB" id="A0A511KMM0"/>
<dbReference type="Proteomes" id="UP000321518">
    <property type="component" value="Unassembled WGS sequence"/>
</dbReference>
<feature type="domain" description="FCP1 homology" evidence="2">
    <location>
        <begin position="131"/>
        <end position="320"/>
    </location>
</feature>
<sequence length="371" mass="40953">MQPIKATGLFHKEERTPPAVSPATEPLLSPQTQPLFSPRSTAGGGDTPRASENMLLGSDSWEDFLSRFGGLTLPREEESATQSTRRGRTGGLGQPHARKHQPSGQSGTSLKPSKTYDDISLAPSKTVSDPSTLDPLIVVLNLNHTLLYRASRTTKGSKRPTYRPYLSTFLEWVCKANLDSDDGARRRRQLEVVVYTATRAHNALTLLEGMGLIPSAFSALGTNLKHESLVDLVLSREDLDLSPTDFGSDIDTIKDLRRAWKKFGISEEEGARRTVLLCDDKGDAALQPYSHLPISPFVPSLSHPDADPSLLHTISSLSLLSRETNIASFIRSGCLKEREVDEEEMGRRECEKEGVRVQSVFDAMWWTRVSV</sequence>
<proteinExistence type="predicted"/>
<evidence type="ECO:0000256" key="1">
    <source>
        <dbReference type="SAM" id="MobiDB-lite"/>
    </source>
</evidence>
<dbReference type="SMART" id="SM00577">
    <property type="entry name" value="CPDc"/>
    <property type="match status" value="1"/>
</dbReference>
<evidence type="ECO:0000313" key="4">
    <source>
        <dbReference type="Proteomes" id="UP000321518"/>
    </source>
</evidence>
<dbReference type="EMBL" id="BJWK01000013">
    <property type="protein sequence ID" value="GEM11145.1"/>
    <property type="molecule type" value="Genomic_DNA"/>
</dbReference>
<gene>
    <name evidence="3" type="ORF">Rt10032_c13g5162</name>
</gene>
<evidence type="ECO:0000313" key="3">
    <source>
        <dbReference type="EMBL" id="GEM11145.1"/>
    </source>
</evidence>
<dbReference type="Gene3D" id="3.40.50.1000">
    <property type="entry name" value="HAD superfamily/HAD-like"/>
    <property type="match status" value="1"/>
</dbReference>
<organism evidence="3 4">
    <name type="scientific">Rhodotorula toruloides</name>
    <name type="common">Yeast</name>
    <name type="synonym">Rhodosporidium toruloides</name>
    <dbReference type="NCBI Taxonomy" id="5286"/>
    <lineage>
        <taxon>Eukaryota</taxon>
        <taxon>Fungi</taxon>
        <taxon>Dikarya</taxon>
        <taxon>Basidiomycota</taxon>
        <taxon>Pucciniomycotina</taxon>
        <taxon>Microbotryomycetes</taxon>
        <taxon>Sporidiobolales</taxon>
        <taxon>Sporidiobolaceae</taxon>
        <taxon>Rhodotorula</taxon>
    </lineage>
</organism>
<protein>
    <recommendedName>
        <fullName evidence="2">FCP1 homology domain-containing protein</fullName>
    </recommendedName>
</protein>
<dbReference type="InterPro" id="IPR036412">
    <property type="entry name" value="HAD-like_sf"/>
</dbReference>
<dbReference type="OrthoDB" id="2529877at2759"/>
<dbReference type="InterPro" id="IPR023214">
    <property type="entry name" value="HAD_sf"/>
</dbReference>
<comment type="caution">
    <text evidence="3">The sequence shown here is derived from an EMBL/GenBank/DDBJ whole genome shotgun (WGS) entry which is preliminary data.</text>
</comment>
<dbReference type="PROSITE" id="PS50969">
    <property type="entry name" value="FCP1"/>
    <property type="match status" value="1"/>
</dbReference>
<name>A0A511KMM0_RHOTO</name>
<dbReference type="InterPro" id="IPR004274">
    <property type="entry name" value="FCP1_dom"/>
</dbReference>
<feature type="compositionally biased region" description="Polar residues" evidence="1">
    <location>
        <begin position="29"/>
        <end position="40"/>
    </location>
</feature>